<keyword evidence="2" id="KW-1185">Reference proteome</keyword>
<dbReference type="Proteomes" id="UP000053732">
    <property type="component" value="Unassembled WGS sequence"/>
</dbReference>
<name>A0A0G4PSI1_PENC3</name>
<evidence type="ECO:0000313" key="2">
    <source>
        <dbReference type="Proteomes" id="UP000053732"/>
    </source>
</evidence>
<sequence length="77" mass="8885">MPSPEQIASLKELLERCGFDWAENLEDTSVKAHMATKSPMLAPFSRRTGKMNRFRLTIMCEPQIEGQSWRIPWMLGC</sequence>
<accession>A0A0G4PSI1</accession>
<reference evidence="1 2" key="1">
    <citation type="journal article" date="2014" name="Nat. Commun.">
        <title>Multiple recent horizontal transfers of a large genomic region in cheese making fungi.</title>
        <authorList>
            <person name="Cheeseman K."/>
            <person name="Ropars J."/>
            <person name="Renault P."/>
            <person name="Dupont J."/>
            <person name="Gouzy J."/>
            <person name="Branca A."/>
            <person name="Abraham A.L."/>
            <person name="Ceppi M."/>
            <person name="Conseiller E."/>
            <person name="Debuchy R."/>
            <person name="Malagnac F."/>
            <person name="Goarin A."/>
            <person name="Silar P."/>
            <person name="Lacoste S."/>
            <person name="Sallet E."/>
            <person name="Bensimon A."/>
            <person name="Giraud T."/>
            <person name="Brygoo Y."/>
        </authorList>
    </citation>
    <scope>NUCLEOTIDE SEQUENCE [LARGE SCALE GENOMIC DNA]</scope>
    <source>
        <strain evidence="2">FM 013</strain>
    </source>
</reference>
<protein>
    <submittedName>
        <fullName evidence="1">Str. FM013</fullName>
    </submittedName>
</protein>
<dbReference type="EMBL" id="HG793166">
    <property type="protein sequence ID" value="CRL29143.1"/>
    <property type="molecule type" value="Genomic_DNA"/>
</dbReference>
<gene>
    <name evidence="1" type="ORF">PCAMFM013_S033g000063</name>
</gene>
<proteinExistence type="predicted"/>
<organism evidence="1 2">
    <name type="scientific">Penicillium camemberti (strain FM 013)</name>
    <dbReference type="NCBI Taxonomy" id="1429867"/>
    <lineage>
        <taxon>Eukaryota</taxon>
        <taxon>Fungi</taxon>
        <taxon>Dikarya</taxon>
        <taxon>Ascomycota</taxon>
        <taxon>Pezizomycotina</taxon>
        <taxon>Eurotiomycetes</taxon>
        <taxon>Eurotiomycetidae</taxon>
        <taxon>Eurotiales</taxon>
        <taxon>Aspergillaceae</taxon>
        <taxon>Penicillium</taxon>
    </lineage>
</organism>
<dbReference type="AlphaFoldDB" id="A0A0G4PSI1"/>
<evidence type="ECO:0000313" key="1">
    <source>
        <dbReference type="EMBL" id="CRL29143.1"/>
    </source>
</evidence>